<dbReference type="Proteomes" id="UP000467840">
    <property type="component" value="Chromosome 1"/>
</dbReference>
<sequence length="119" mass="12770">MCGIVVGMAIKGYYTMILTYNGQTDEILNVPINRNGFLEEDDDDLMLVFELYKDSHRLPLVVSVKSGSICTELPSECNKGSNVANASNELPGENVANASNELPSENVSNASNVIDGLGT</sequence>
<gene>
    <name evidence="2" type="ORF">GH714_022475</name>
</gene>
<evidence type="ECO:0000313" key="3">
    <source>
        <dbReference type="Proteomes" id="UP000467840"/>
    </source>
</evidence>
<accession>A0A6A6LCP8</accession>
<comment type="caution">
    <text evidence="2">The sequence shown here is derived from an EMBL/GenBank/DDBJ whole genome shotgun (WGS) entry which is preliminary data.</text>
</comment>
<feature type="region of interest" description="Disordered" evidence="1">
    <location>
        <begin position="84"/>
        <end position="119"/>
    </location>
</feature>
<organism evidence="2 3">
    <name type="scientific">Hevea brasiliensis</name>
    <name type="common">Para rubber tree</name>
    <name type="synonym">Siphonia brasiliensis</name>
    <dbReference type="NCBI Taxonomy" id="3981"/>
    <lineage>
        <taxon>Eukaryota</taxon>
        <taxon>Viridiplantae</taxon>
        <taxon>Streptophyta</taxon>
        <taxon>Embryophyta</taxon>
        <taxon>Tracheophyta</taxon>
        <taxon>Spermatophyta</taxon>
        <taxon>Magnoliopsida</taxon>
        <taxon>eudicotyledons</taxon>
        <taxon>Gunneridae</taxon>
        <taxon>Pentapetalae</taxon>
        <taxon>rosids</taxon>
        <taxon>fabids</taxon>
        <taxon>Malpighiales</taxon>
        <taxon>Euphorbiaceae</taxon>
        <taxon>Crotonoideae</taxon>
        <taxon>Micrandreae</taxon>
        <taxon>Hevea</taxon>
    </lineage>
</organism>
<dbReference type="EMBL" id="JAAGAX010000011">
    <property type="protein sequence ID" value="KAF2298337.1"/>
    <property type="molecule type" value="Genomic_DNA"/>
</dbReference>
<proteinExistence type="predicted"/>
<keyword evidence="3" id="KW-1185">Reference proteome</keyword>
<evidence type="ECO:0000256" key="1">
    <source>
        <dbReference type="SAM" id="MobiDB-lite"/>
    </source>
</evidence>
<evidence type="ECO:0000313" key="2">
    <source>
        <dbReference type="EMBL" id="KAF2298337.1"/>
    </source>
</evidence>
<reference evidence="2 3" key="1">
    <citation type="journal article" date="2020" name="Mol. Plant">
        <title>The Chromosome-Based Rubber Tree Genome Provides New Insights into Spurge Genome Evolution and Rubber Biosynthesis.</title>
        <authorList>
            <person name="Liu J."/>
            <person name="Shi C."/>
            <person name="Shi C.C."/>
            <person name="Li W."/>
            <person name="Zhang Q.J."/>
            <person name="Zhang Y."/>
            <person name="Li K."/>
            <person name="Lu H.F."/>
            <person name="Shi C."/>
            <person name="Zhu S.T."/>
            <person name="Xiao Z.Y."/>
            <person name="Nan H."/>
            <person name="Yue Y."/>
            <person name="Zhu X.G."/>
            <person name="Wu Y."/>
            <person name="Hong X.N."/>
            <person name="Fan G.Y."/>
            <person name="Tong Y."/>
            <person name="Zhang D."/>
            <person name="Mao C.L."/>
            <person name="Liu Y.L."/>
            <person name="Hao S.J."/>
            <person name="Liu W.Q."/>
            <person name="Lv M.Q."/>
            <person name="Zhang H.B."/>
            <person name="Liu Y."/>
            <person name="Hu-Tang G.R."/>
            <person name="Wang J.P."/>
            <person name="Wang J.H."/>
            <person name="Sun Y.H."/>
            <person name="Ni S.B."/>
            <person name="Chen W.B."/>
            <person name="Zhang X.C."/>
            <person name="Jiao Y.N."/>
            <person name="Eichler E.E."/>
            <person name="Li G.H."/>
            <person name="Liu X."/>
            <person name="Gao L.Z."/>
        </authorList>
    </citation>
    <scope>NUCLEOTIDE SEQUENCE [LARGE SCALE GENOMIC DNA]</scope>
    <source>
        <strain evidence="3">cv. GT1</strain>
        <tissue evidence="2">Leaf</tissue>
    </source>
</reference>
<protein>
    <submittedName>
        <fullName evidence="2">Uncharacterized protein</fullName>
    </submittedName>
</protein>
<dbReference type="AlphaFoldDB" id="A0A6A6LCP8"/>
<feature type="compositionally biased region" description="Polar residues" evidence="1">
    <location>
        <begin position="96"/>
        <end position="112"/>
    </location>
</feature>
<name>A0A6A6LCP8_HEVBR</name>